<feature type="domain" description="Retroviral polymerase SH3-like" evidence="2">
    <location>
        <begin position="62"/>
        <end position="111"/>
    </location>
</feature>
<dbReference type="Pfam" id="PF25597">
    <property type="entry name" value="SH3_retrovirus"/>
    <property type="match status" value="1"/>
</dbReference>
<evidence type="ECO:0000259" key="2">
    <source>
        <dbReference type="Pfam" id="PF25597"/>
    </source>
</evidence>
<dbReference type="EMBL" id="JACGWK010001845">
    <property type="protein sequence ID" value="KAL0282120.1"/>
    <property type="molecule type" value="Genomic_DNA"/>
</dbReference>
<proteinExistence type="predicted"/>
<evidence type="ECO:0000313" key="3">
    <source>
        <dbReference type="EMBL" id="KAL0282120.1"/>
    </source>
</evidence>
<evidence type="ECO:0000256" key="1">
    <source>
        <dbReference type="SAM" id="MobiDB-lite"/>
    </source>
</evidence>
<organism evidence="3">
    <name type="scientific">Sesamum angustifolium</name>
    <dbReference type="NCBI Taxonomy" id="2727405"/>
    <lineage>
        <taxon>Eukaryota</taxon>
        <taxon>Viridiplantae</taxon>
        <taxon>Streptophyta</taxon>
        <taxon>Embryophyta</taxon>
        <taxon>Tracheophyta</taxon>
        <taxon>Spermatophyta</taxon>
        <taxon>Magnoliopsida</taxon>
        <taxon>eudicotyledons</taxon>
        <taxon>Gunneridae</taxon>
        <taxon>Pentapetalae</taxon>
        <taxon>asterids</taxon>
        <taxon>lamiids</taxon>
        <taxon>Lamiales</taxon>
        <taxon>Pedaliaceae</taxon>
        <taxon>Sesamum</taxon>
    </lineage>
</organism>
<accession>A0AAW2IJ36</accession>
<reference evidence="3" key="2">
    <citation type="journal article" date="2024" name="Plant">
        <title>Genomic evolution and insights into agronomic trait innovations of Sesamum species.</title>
        <authorList>
            <person name="Miao H."/>
            <person name="Wang L."/>
            <person name="Qu L."/>
            <person name="Liu H."/>
            <person name="Sun Y."/>
            <person name="Le M."/>
            <person name="Wang Q."/>
            <person name="Wei S."/>
            <person name="Zheng Y."/>
            <person name="Lin W."/>
            <person name="Duan Y."/>
            <person name="Cao H."/>
            <person name="Xiong S."/>
            <person name="Wang X."/>
            <person name="Wei L."/>
            <person name="Li C."/>
            <person name="Ma Q."/>
            <person name="Ju M."/>
            <person name="Zhao R."/>
            <person name="Li G."/>
            <person name="Mu C."/>
            <person name="Tian Q."/>
            <person name="Mei H."/>
            <person name="Zhang T."/>
            <person name="Gao T."/>
            <person name="Zhang H."/>
        </authorList>
    </citation>
    <scope>NUCLEOTIDE SEQUENCE</scope>
    <source>
        <strain evidence="3">G01</strain>
    </source>
</reference>
<gene>
    <name evidence="3" type="ORF">Sangu_2969100</name>
</gene>
<reference evidence="3" key="1">
    <citation type="submission" date="2020-06" db="EMBL/GenBank/DDBJ databases">
        <authorList>
            <person name="Li T."/>
            <person name="Hu X."/>
            <person name="Zhang T."/>
            <person name="Song X."/>
            <person name="Zhang H."/>
            <person name="Dai N."/>
            <person name="Sheng W."/>
            <person name="Hou X."/>
            <person name="Wei L."/>
        </authorList>
    </citation>
    <scope>NUCLEOTIDE SEQUENCE</scope>
    <source>
        <strain evidence="3">G01</strain>
        <tissue evidence="3">Leaf</tissue>
    </source>
</reference>
<dbReference type="InterPro" id="IPR057670">
    <property type="entry name" value="SH3_retrovirus"/>
</dbReference>
<name>A0AAW2IJ36_9LAMI</name>
<feature type="region of interest" description="Disordered" evidence="1">
    <location>
        <begin position="138"/>
        <end position="157"/>
    </location>
</feature>
<protein>
    <recommendedName>
        <fullName evidence="2">Retroviral polymerase SH3-like domain-containing protein</fullName>
    </recommendedName>
</protein>
<comment type="caution">
    <text evidence="3">The sequence shown here is derived from an EMBL/GenBank/DDBJ whole genome shotgun (WGS) entry which is preliminary data.</text>
</comment>
<sequence length="297" mass="33363">MELVAEFSMSKLVTIELELRLITSDATSVSEIVRMELMKFMRGLAPAEQQPETRSGEYAVKPFKNKFDARAHKCVFIGYSSGQKAFKFYDLNNHSAIISRDVVFHEQNLPFSTYILRDLTATPLPLVSLTDDPLMLSNPNPQLTDVPEQSHLPHSTSTYLHFSSSSSELNPSLPHDVSTSLLSPVIPIRRSTRQSQKRPWMSDFVGNHSSSFTDAHMSFVGHLSVLQEPSTFSQAQQHAEWRETMKHELTALGNNHTWELTTLLEGKKAIGSKWVYKMKLNPGGLLSDTKLVSCKGI</sequence>
<dbReference type="AlphaFoldDB" id="A0AAW2IJ36"/>